<dbReference type="EMBL" id="CAXAMM010024335">
    <property type="protein sequence ID" value="CAK9055085.1"/>
    <property type="molecule type" value="Genomic_DNA"/>
</dbReference>
<proteinExistence type="predicted"/>
<reference evidence="2 3" key="1">
    <citation type="submission" date="2024-02" db="EMBL/GenBank/DDBJ databases">
        <authorList>
            <person name="Chen Y."/>
            <person name="Shah S."/>
            <person name="Dougan E. K."/>
            <person name="Thang M."/>
            <person name="Chan C."/>
        </authorList>
    </citation>
    <scope>NUCLEOTIDE SEQUENCE [LARGE SCALE GENOMIC DNA]</scope>
</reference>
<sequence length="135" mass="14641">MILSSHHLAAVLFIALTATHCAKAIEVSEACDPEAEFHQARVLQTKAGHASESPDESPWLLGSFMLLRAAVALRSLHEASESLMWQGIAFACFTRCIVILPDPGDVASLLLSGIKEILHVYGLRMVLRQMSPSCS</sequence>
<evidence type="ECO:0000256" key="1">
    <source>
        <dbReference type="SAM" id="SignalP"/>
    </source>
</evidence>
<organism evidence="2 3">
    <name type="scientific">Durusdinium trenchii</name>
    <dbReference type="NCBI Taxonomy" id="1381693"/>
    <lineage>
        <taxon>Eukaryota</taxon>
        <taxon>Sar</taxon>
        <taxon>Alveolata</taxon>
        <taxon>Dinophyceae</taxon>
        <taxon>Suessiales</taxon>
        <taxon>Symbiodiniaceae</taxon>
        <taxon>Durusdinium</taxon>
    </lineage>
</organism>
<dbReference type="Proteomes" id="UP001642464">
    <property type="component" value="Unassembled WGS sequence"/>
</dbReference>
<feature type="chain" id="PRO_5045752543" evidence="1">
    <location>
        <begin position="25"/>
        <end position="135"/>
    </location>
</feature>
<evidence type="ECO:0000313" key="2">
    <source>
        <dbReference type="EMBL" id="CAK9055085.1"/>
    </source>
</evidence>
<feature type="signal peptide" evidence="1">
    <location>
        <begin position="1"/>
        <end position="24"/>
    </location>
</feature>
<keyword evidence="3" id="KW-1185">Reference proteome</keyword>
<protein>
    <submittedName>
        <fullName evidence="2">Uncharacterized protein</fullName>
    </submittedName>
</protein>
<gene>
    <name evidence="2" type="ORF">SCF082_LOCUS29825</name>
</gene>
<evidence type="ECO:0000313" key="3">
    <source>
        <dbReference type="Proteomes" id="UP001642464"/>
    </source>
</evidence>
<accession>A0ABP0MYJ0</accession>
<comment type="caution">
    <text evidence="2">The sequence shown here is derived from an EMBL/GenBank/DDBJ whole genome shotgun (WGS) entry which is preliminary data.</text>
</comment>
<name>A0ABP0MYJ0_9DINO</name>
<keyword evidence="1" id="KW-0732">Signal</keyword>